<gene>
    <name evidence="2" type="ORF">O181_031813</name>
</gene>
<evidence type="ECO:0000313" key="3">
    <source>
        <dbReference type="Proteomes" id="UP000765509"/>
    </source>
</evidence>
<feature type="region of interest" description="Disordered" evidence="1">
    <location>
        <begin position="40"/>
        <end position="69"/>
    </location>
</feature>
<organism evidence="2 3">
    <name type="scientific">Austropuccinia psidii MF-1</name>
    <dbReference type="NCBI Taxonomy" id="1389203"/>
    <lineage>
        <taxon>Eukaryota</taxon>
        <taxon>Fungi</taxon>
        <taxon>Dikarya</taxon>
        <taxon>Basidiomycota</taxon>
        <taxon>Pucciniomycotina</taxon>
        <taxon>Pucciniomycetes</taxon>
        <taxon>Pucciniales</taxon>
        <taxon>Sphaerophragmiaceae</taxon>
        <taxon>Austropuccinia</taxon>
    </lineage>
</organism>
<feature type="region of interest" description="Disordered" evidence="1">
    <location>
        <begin position="1"/>
        <end position="27"/>
    </location>
</feature>
<evidence type="ECO:0000313" key="2">
    <source>
        <dbReference type="EMBL" id="MBW0492098.1"/>
    </source>
</evidence>
<feature type="compositionally biased region" description="Polar residues" evidence="1">
    <location>
        <begin position="9"/>
        <end position="21"/>
    </location>
</feature>
<proteinExistence type="predicted"/>
<name>A0A9Q3H4Z5_9BASI</name>
<dbReference type="Proteomes" id="UP000765509">
    <property type="component" value="Unassembled WGS sequence"/>
</dbReference>
<evidence type="ECO:0000256" key="1">
    <source>
        <dbReference type="SAM" id="MobiDB-lite"/>
    </source>
</evidence>
<protein>
    <submittedName>
        <fullName evidence="2">Uncharacterized protein</fullName>
    </submittedName>
</protein>
<dbReference type="EMBL" id="AVOT02011431">
    <property type="protein sequence ID" value="MBW0492098.1"/>
    <property type="molecule type" value="Genomic_DNA"/>
</dbReference>
<comment type="caution">
    <text evidence="2">The sequence shown here is derived from an EMBL/GenBank/DDBJ whole genome shotgun (WGS) entry which is preliminary data.</text>
</comment>
<dbReference type="AlphaFoldDB" id="A0A9Q3H4Z5"/>
<keyword evidence="3" id="KW-1185">Reference proteome</keyword>
<accession>A0A9Q3H4Z5</accession>
<reference evidence="2" key="1">
    <citation type="submission" date="2021-03" db="EMBL/GenBank/DDBJ databases">
        <title>Draft genome sequence of rust myrtle Austropuccinia psidii MF-1, a brazilian biotype.</title>
        <authorList>
            <person name="Quecine M.C."/>
            <person name="Pachon D.M.R."/>
            <person name="Bonatelli M.L."/>
            <person name="Correr F.H."/>
            <person name="Franceschini L.M."/>
            <person name="Leite T.F."/>
            <person name="Margarido G.R.A."/>
            <person name="Almeida C.A."/>
            <person name="Ferrarezi J.A."/>
            <person name="Labate C.A."/>
        </authorList>
    </citation>
    <scope>NUCLEOTIDE SEQUENCE</scope>
    <source>
        <strain evidence="2">MF-1</strain>
    </source>
</reference>
<sequence length="185" mass="21177">MPVQHSPPAKNTRSQRNQAILTPTARAPLDHKWSVHQLSANLDRGPPIEGAAPSRRGGPRIRLGEAEDEEERSLWKRKGLRRPPQVFMRLVRLQIYPFLINLLSQADPNFLKMTEKMTQFMLQLTQAVAPRDISRAPALKTTLMKAPDSFDGTQAHKFRGFIQSCQLIFHNDPAKFFPDRKKVLY</sequence>